<dbReference type="InterPro" id="IPR007016">
    <property type="entry name" value="O-antigen_ligase-rel_domated"/>
</dbReference>
<keyword evidence="3 5" id="KW-1133">Transmembrane helix</keyword>
<organism evidence="7 8">
    <name type="scientific">Teichococcus aerophilus</name>
    <dbReference type="NCBI Taxonomy" id="1224513"/>
    <lineage>
        <taxon>Bacteria</taxon>
        <taxon>Pseudomonadati</taxon>
        <taxon>Pseudomonadota</taxon>
        <taxon>Alphaproteobacteria</taxon>
        <taxon>Acetobacterales</taxon>
        <taxon>Roseomonadaceae</taxon>
        <taxon>Roseomonas</taxon>
    </lineage>
</organism>
<comment type="subcellular location">
    <subcellularLocation>
        <location evidence="1">Membrane</location>
        <topology evidence="1">Multi-pass membrane protein</topology>
    </subcellularLocation>
</comment>
<dbReference type="EMBL" id="JACTVA010000005">
    <property type="protein sequence ID" value="MBC9206162.1"/>
    <property type="molecule type" value="Genomic_DNA"/>
</dbReference>
<evidence type="ECO:0000259" key="6">
    <source>
        <dbReference type="Pfam" id="PF04932"/>
    </source>
</evidence>
<evidence type="ECO:0000256" key="5">
    <source>
        <dbReference type="SAM" id="Phobius"/>
    </source>
</evidence>
<dbReference type="InterPro" id="IPR051533">
    <property type="entry name" value="WaaL-like"/>
</dbReference>
<evidence type="ECO:0000256" key="1">
    <source>
        <dbReference type="ARBA" id="ARBA00004141"/>
    </source>
</evidence>
<proteinExistence type="predicted"/>
<accession>A0ABR7RHZ6</accession>
<feature type="transmembrane region" description="Helical" evidence="5">
    <location>
        <begin position="258"/>
        <end position="282"/>
    </location>
</feature>
<feature type="domain" description="O-antigen ligase-related" evidence="6">
    <location>
        <begin position="212"/>
        <end position="357"/>
    </location>
</feature>
<evidence type="ECO:0000256" key="3">
    <source>
        <dbReference type="ARBA" id="ARBA00022989"/>
    </source>
</evidence>
<dbReference type="Proteomes" id="UP000626026">
    <property type="component" value="Unassembled WGS sequence"/>
</dbReference>
<feature type="transmembrane region" description="Helical" evidence="5">
    <location>
        <begin position="307"/>
        <end position="329"/>
    </location>
</feature>
<reference evidence="7 8" key="1">
    <citation type="journal article" date="2013" name="Int. J. Syst. Evol. Microbiol.">
        <title>Roseomonas aerophila sp. nov., isolated from air.</title>
        <authorList>
            <person name="Kim S.J."/>
            <person name="Weon H.Y."/>
            <person name="Ahn J.H."/>
            <person name="Hong S.B."/>
            <person name="Seok S.J."/>
            <person name="Whang K.S."/>
            <person name="Kwon S.W."/>
        </authorList>
    </citation>
    <scope>NUCLEOTIDE SEQUENCE [LARGE SCALE GENOMIC DNA]</scope>
    <source>
        <strain evidence="7 8">NBRC 108923</strain>
    </source>
</reference>
<feature type="transmembrane region" description="Helical" evidence="5">
    <location>
        <begin position="116"/>
        <end position="134"/>
    </location>
</feature>
<feature type="transmembrane region" description="Helical" evidence="5">
    <location>
        <begin position="21"/>
        <end position="39"/>
    </location>
</feature>
<sequence>MNTAPQPLPSAPRGEPFDIGLGVVSILLIGSILPAMIGGQPVGQPSQSDVASIQESGDAARQAVMLALYGMHLALLAWTVRPRAFLLIGFPLIGFMAWCALSAFWSPLPEPTLRRVFAMVGTLAAGLCLGLRLGPKGLVDAMRISAGIALVGSILHAAVNPLLGFDHNGYLRGLFSHKNLFGSFMAMSILAVIHHMASGDGGRWNRLADKALLVGCAVGLGAAHSATPLLALLAGIGLFCSAALAASGRGLISVAAPAVLGCGAAIILAFGGEIMPLVAAALGRDPSFSGRGTVWAFVLGAVAQRPWAGFGYGIFWLGEAAPGAVFWYWSRQYELHAHNGYLQLLLDAGIIGSALFLASLAVLLNRLLALVHARHGTDGLVGWAAMVLGFFLACNLSESRILQGNDLLTLLFVWSIVRVNLECWRVRVAGLVARQIAWQNQAASWPRPAPTLMPQER</sequence>
<keyword evidence="4 5" id="KW-0472">Membrane</keyword>
<evidence type="ECO:0000313" key="7">
    <source>
        <dbReference type="EMBL" id="MBC9206162.1"/>
    </source>
</evidence>
<dbReference type="GO" id="GO:0016874">
    <property type="term" value="F:ligase activity"/>
    <property type="evidence" value="ECO:0007669"/>
    <property type="project" value="UniProtKB-KW"/>
</dbReference>
<name>A0ABR7RHZ6_9PROT</name>
<dbReference type="PANTHER" id="PTHR37422">
    <property type="entry name" value="TEICHURONIC ACID BIOSYNTHESIS PROTEIN TUAE"/>
    <property type="match status" value="1"/>
</dbReference>
<evidence type="ECO:0000256" key="4">
    <source>
        <dbReference type="ARBA" id="ARBA00023136"/>
    </source>
</evidence>
<keyword evidence="8" id="KW-1185">Reference proteome</keyword>
<keyword evidence="7" id="KW-0436">Ligase</keyword>
<feature type="transmembrane region" description="Helical" evidence="5">
    <location>
        <begin position="380"/>
        <end position="397"/>
    </location>
</feature>
<feature type="transmembrane region" description="Helical" evidence="5">
    <location>
        <begin position="85"/>
        <end position="104"/>
    </location>
</feature>
<feature type="transmembrane region" description="Helical" evidence="5">
    <location>
        <begin position="179"/>
        <end position="195"/>
    </location>
</feature>
<dbReference type="RefSeq" id="WP_187783339.1">
    <property type="nucleotide sequence ID" value="NZ_JACTVA010000005.1"/>
</dbReference>
<feature type="transmembrane region" description="Helical" evidence="5">
    <location>
        <begin position="229"/>
        <end position="246"/>
    </location>
</feature>
<comment type="caution">
    <text evidence="7">The sequence shown here is derived from an EMBL/GenBank/DDBJ whole genome shotgun (WGS) entry which is preliminary data.</text>
</comment>
<evidence type="ECO:0000313" key="8">
    <source>
        <dbReference type="Proteomes" id="UP000626026"/>
    </source>
</evidence>
<dbReference type="Pfam" id="PF04932">
    <property type="entry name" value="Wzy_C"/>
    <property type="match status" value="1"/>
</dbReference>
<evidence type="ECO:0000256" key="2">
    <source>
        <dbReference type="ARBA" id="ARBA00022692"/>
    </source>
</evidence>
<protein>
    <submittedName>
        <fullName evidence="7">O-antigen ligase family protein</fullName>
    </submittedName>
</protein>
<feature type="transmembrane region" description="Helical" evidence="5">
    <location>
        <begin position="59"/>
        <end position="78"/>
    </location>
</feature>
<keyword evidence="2 5" id="KW-0812">Transmembrane</keyword>
<gene>
    <name evidence="7" type="ORF">IBL26_04885</name>
</gene>
<feature type="transmembrane region" description="Helical" evidence="5">
    <location>
        <begin position="341"/>
        <end position="368"/>
    </location>
</feature>
<dbReference type="PANTHER" id="PTHR37422:SF13">
    <property type="entry name" value="LIPOPOLYSACCHARIDE BIOSYNTHESIS PROTEIN PA4999-RELATED"/>
    <property type="match status" value="1"/>
</dbReference>